<dbReference type="Pfam" id="PF01261">
    <property type="entry name" value="AP_endonuc_2"/>
    <property type="match status" value="1"/>
</dbReference>
<dbReference type="Gene3D" id="3.20.20.150">
    <property type="entry name" value="Divalent-metal-dependent TIM barrel enzymes"/>
    <property type="match status" value="1"/>
</dbReference>
<evidence type="ECO:0000313" key="5">
    <source>
        <dbReference type="Proteomes" id="UP000317180"/>
    </source>
</evidence>
<dbReference type="GO" id="GO:0016853">
    <property type="term" value="F:isomerase activity"/>
    <property type="evidence" value="ECO:0007669"/>
    <property type="project" value="UniProtKB-KW"/>
</dbReference>
<dbReference type="RefSeq" id="WP_005833817.1">
    <property type="nucleotide sequence ID" value="NZ_BJOD01000017.1"/>
</dbReference>
<dbReference type="Proteomes" id="UP000276178">
    <property type="component" value="Unassembled WGS sequence"/>
</dbReference>
<dbReference type="SUPFAM" id="SSF51658">
    <property type="entry name" value="Xylose isomerase-like"/>
    <property type="match status" value="1"/>
</dbReference>
<proteinExistence type="predicted"/>
<dbReference type="EMBL" id="BJOD01000017">
    <property type="protein sequence ID" value="GED25905.1"/>
    <property type="molecule type" value="Genomic_DNA"/>
</dbReference>
<evidence type="ECO:0000259" key="1">
    <source>
        <dbReference type="Pfam" id="PF01261"/>
    </source>
</evidence>
<dbReference type="InterPro" id="IPR050312">
    <property type="entry name" value="IolE/XylAMocC-like"/>
</dbReference>
<organism evidence="3 4">
    <name type="scientific">Brevibacillus agri</name>
    <dbReference type="NCBI Taxonomy" id="51101"/>
    <lineage>
        <taxon>Bacteria</taxon>
        <taxon>Bacillati</taxon>
        <taxon>Bacillota</taxon>
        <taxon>Bacilli</taxon>
        <taxon>Bacillales</taxon>
        <taxon>Paenibacillaceae</taxon>
        <taxon>Brevibacillus</taxon>
    </lineage>
</organism>
<dbReference type="EMBL" id="RHHN01000011">
    <property type="protein sequence ID" value="RNB59877.1"/>
    <property type="molecule type" value="Genomic_DNA"/>
</dbReference>
<reference evidence="3 4" key="1">
    <citation type="submission" date="2018-10" db="EMBL/GenBank/DDBJ databases">
        <title>Phylogenomics of Brevibacillus.</title>
        <authorList>
            <person name="Dunlap C."/>
        </authorList>
    </citation>
    <scope>NUCLEOTIDE SEQUENCE [LARGE SCALE GENOMIC DNA]</scope>
    <source>
        <strain evidence="3 4">NRRL NRS 1219</strain>
    </source>
</reference>
<dbReference type="PANTHER" id="PTHR12110">
    <property type="entry name" value="HYDROXYPYRUVATE ISOMERASE"/>
    <property type="match status" value="1"/>
</dbReference>
<dbReference type="PANTHER" id="PTHR12110:SF53">
    <property type="entry name" value="BLR5974 PROTEIN"/>
    <property type="match status" value="1"/>
</dbReference>
<sequence>MFFQKGINAWCFPKETGAEDIFRQAKAYGYAGVELNLDEGDACLHLEMTEEELRLLAQKAREHGLELPSVSTALLWKYPLTHNDEAVREKGIRVVEKMIEAASIFGARTVLVVPGLVTAEVSYDKAYERAREALVRLAQTAAAKQVHIGIENVWNKFLLSPLEMAGLIDEVNSPWVGAYFDVGNVLQFGFPEQWIRILGKRIRAIHVKDFKTSTGNITGFVPLLAGDIPWDRVVEALREVEYSGYVIPEISPFAHKPKLLLAQCSQALDAIFQ</sequence>
<name>A0A3M8BA28_9BACL</name>
<protein>
    <submittedName>
        <fullName evidence="3">Sugar phosphate isomerase/epimerase</fullName>
    </submittedName>
</protein>
<dbReference type="Proteomes" id="UP000317180">
    <property type="component" value="Unassembled WGS sequence"/>
</dbReference>
<dbReference type="GeneID" id="82812624"/>
<evidence type="ECO:0000313" key="3">
    <source>
        <dbReference type="EMBL" id="RNB59877.1"/>
    </source>
</evidence>
<comment type="caution">
    <text evidence="3">The sequence shown here is derived from an EMBL/GenBank/DDBJ whole genome shotgun (WGS) entry which is preliminary data.</text>
</comment>
<reference evidence="2 5" key="2">
    <citation type="submission" date="2019-06" db="EMBL/GenBank/DDBJ databases">
        <title>Whole genome shotgun sequence of Brevibacillus agri NBRC 15538.</title>
        <authorList>
            <person name="Hosoyama A."/>
            <person name="Uohara A."/>
            <person name="Ohji S."/>
            <person name="Ichikawa N."/>
        </authorList>
    </citation>
    <scope>NUCLEOTIDE SEQUENCE [LARGE SCALE GENOMIC DNA]</scope>
    <source>
        <strain evidence="2 5">NBRC 15538</strain>
    </source>
</reference>
<feature type="domain" description="Xylose isomerase-like TIM barrel" evidence="1">
    <location>
        <begin position="22"/>
        <end position="251"/>
    </location>
</feature>
<dbReference type="InterPro" id="IPR013022">
    <property type="entry name" value="Xyl_isomerase-like_TIM-brl"/>
</dbReference>
<keyword evidence="5" id="KW-1185">Reference proteome</keyword>
<dbReference type="InterPro" id="IPR036237">
    <property type="entry name" value="Xyl_isomerase-like_sf"/>
</dbReference>
<dbReference type="OrthoDB" id="9782669at2"/>
<dbReference type="AlphaFoldDB" id="A0A3M8BA28"/>
<evidence type="ECO:0000313" key="4">
    <source>
        <dbReference type="Proteomes" id="UP000276178"/>
    </source>
</evidence>
<accession>A0A3M8BA28</accession>
<keyword evidence="3" id="KW-0413">Isomerase</keyword>
<evidence type="ECO:0000313" key="2">
    <source>
        <dbReference type="EMBL" id="GED25905.1"/>
    </source>
</evidence>
<gene>
    <name evidence="2" type="ORF">BAG01nite_20070</name>
    <name evidence="3" type="ORF">EB820_03625</name>
</gene>